<dbReference type="GO" id="GO:0006874">
    <property type="term" value="P:intracellular calcium ion homeostasis"/>
    <property type="evidence" value="ECO:0007669"/>
    <property type="project" value="TreeGrafter"/>
</dbReference>
<sequence length="449" mass="48103">MPVRILDENGVPVSGLLVKAEATVYPGITQTQTTDSLGLVTFTNLASTTIGLFTQTVDNKIGISGVAATSSTVTIRLIPFLPASNSTDIRADNGIVGWTGGTTMDIPAAKRDLALVVGTNGLPNLQTARAEPKVYPFTKSVYIKFKFQTDEVPGGYFGSRFNDYFVVTIRSNTGGSASLSRSMNELGLGAFDASGATDWFTLQLDTEEGVDWVNFNIGVSNVFDSAYDSQVIVEKVGDLTCEQCGNCELCPGNPMCQETCKEPTLRSCGFYSECAEATLKCGDGGYPIKYGRKNCLAFQSDLAKYSGAGQTFIWNTMYCLQVALRDAINCDSTCGQVNDAAFDSHPTCYINSGFCNLPVEDWWQLIKTVNTDLLGMQSVKQILQTGCGCAGQMVGKINASILDYLEKAKNDSIVNAAVHLAKASALLVLRKLIEDYIGGACSLPPLTIA</sequence>
<dbReference type="GO" id="GO:0005179">
    <property type="term" value="F:hormone activity"/>
    <property type="evidence" value="ECO:0007669"/>
    <property type="project" value="UniProtKB-KW"/>
</dbReference>
<reference evidence="5" key="1">
    <citation type="journal article" date="2023" name="Mol. Phylogenet. Evol.">
        <title>Genome-scale phylogeny and comparative genomics of the fungal order Sordariales.</title>
        <authorList>
            <person name="Hensen N."/>
            <person name="Bonometti L."/>
            <person name="Westerberg I."/>
            <person name="Brannstrom I.O."/>
            <person name="Guillou S."/>
            <person name="Cros-Aarteil S."/>
            <person name="Calhoun S."/>
            <person name="Haridas S."/>
            <person name="Kuo A."/>
            <person name="Mondo S."/>
            <person name="Pangilinan J."/>
            <person name="Riley R."/>
            <person name="LaButti K."/>
            <person name="Andreopoulos B."/>
            <person name="Lipzen A."/>
            <person name="Chen C."/>
            <person name="Yan M."/>
            <person name="Daum C."/>
            <person name="Ng V."/>
            <person name="Clum A."/>
            <person name="Steindorff A."/>
            <person name="Ohm R.A."/>
            <person name="Martin F."/>
            <person name="Silar P."/>
            <person name="Natvig D.O."/>
            <person name="Lalanne C."/>
            <person name="Gautier V."/>
            <person name="Ament-Velasquez S.L."/>
            <person name="Kruys A."/>
            <person name="Hutchinson M.I."/>
            <person name="Powell A.J."/>
            <person name="Barry K."/>
            <person name="Miller A.N."/>
            <person name="Grigoriev I.V."/>
            <person name="Debuchy R."/>
            <person name="Gladieux P."/>
            <person name="Hiltunen Thoren M."/>
            <person name="Johannesson H."/>
        </authorList>
    </citation>
    <scope>NUCLEOTIDE SEQUENCE</scope>
    <source>
        <strain evidence="5">CBS 990.96</strain>
    </source>
</reference>
<dbReference type="PANTHER" id="PTHR11245">
    <property type="entry name" value="STANNIOCALCIN"/>
    <property type="match status" value="1"/>
</dbReference>
<gene>
    <name evidence="5" type="ORF">QBC38DRAFT_493060</name>
</gene>
<evidence type="ECO:0000313" key="5">
    <source>
        <dbReference type="EMBL" id="KAK4220956.1"/>
    </source>
</evidence>
<dbReference type="PANTHER" id="PTHR11245:SF6">
    <property type="entry name" value="DUF19 DOMAIN-CONTAINING PROTEIN"/>
    <property type="match status" value="1"/>
</dbReference>
<keyword evidence="4" id="KW-1015">Disulfide bond</keyword>
<dbReference type="InterPro" id="IPR004978">
    <property type="entry name" value="Stanniocalcin"/>
</dbReference>
<comment type="caution">
    <text evidence="5">The sequence shown here is derived from an EMBL/GenBank/DDBJ whole genome shotgun (WGS) entry which is preliminary data.</text>
</comment>
<evidence type="ECO:0000256" key="3">
    <source>
        <dbReference type="ARBA" id="ARBA00022702"/>
    </source>
</evidence>
<keyword evidence="3" id="KW-0372">Hormone</keyword>
<comment type="similarity">
    <text evidence="1">Belongs to the stanniocalcin family.</text>
</comment>
<dbReference type="GO" id="GO:0005576">
    <property type="term" value="C:extracellular region"/>
    <property type="evidence" value="ECO:0007669"/>
    <property type="project" value="InterPro"/>
</dbReference>
<proteinExistence type="inferred from homology"/>
<evidence type="ECO:0000313" key="6">
    <source>
        <dbReference type="Proteomes" id="UP001301958"/>
    </source>
</evidence>
<evidence type="ECO:0000256" key="4">
    <source>
        <dbReference type="ARBA" id="ARBA00023157"/>
    </source>
</evidence>
<reference evidence="5" key="2">
    <citation type="submission" date="2023-05" db="EMBL/GenBank/DDBJ databases">
        <authorList>
            <consortium name="Lawrence Berkeley National Laboratory"/>
            <person name="Steindorff A."/>
            <person name="Hensen N."/>
            <person name="Bonometti L."/>
            <person name="Westerberg I."/>
            <person name="Brannstrom I.O."/>
            <person name="Guillou S."/>
            <person name="Cros-Aarteil S."/>
            <person name="Calhoun S."/>
            <person name="Haridas S."/>
            <person name="Kuo A."/>
            <person name="Mondo S."/>
            <person name="Pangilinan J."/>
            <person name="Riley R."/>
            <person name="Labutti K."/>
            <person name="Andreopoulos B."/>
            <person name="Lipzen A."/>
            <person name="Chen C."/>
            <person name="Yanf M."/>
            <person name="Daum C."/>
            <person name="Ng V."/>
            <person name="Clum A."/>
            <person name="Ohm R."/>
            <person name="Martin F."/>
            <person name="Silar P."/>
            <person name="Natvig D."/>
            <person name="Lalanne C."/>
            <person name="Gautier V."/>
            <person name="Ament-Velasquez S.L."/>
            <person name="Kruys A."/>
            <person name="Hutchinson M.I."/>
            <person name="Powell A.J."/>
            <person name="Barry K."/>
            <person name="Miller A.N."/>
            <person name="Grigoriev I.V."/>
            <person name="Debuchy R."/>
            <person name="Gladieux P."/>
            <person name="Thoren M.H."/>
            <person name="Johannesson H."/>
        </authorList>
    </citation>
    <scope>NUCLEOTIDE SEQUENCE</scope>
    <source>
        <strain evidence="5">CBS 990.96</strain>
    </source>
</reference>
<dbReference type="Proteomes" id="UP001301958">
    <property type="component" value="Unassembled WGS sequence"/>
</dbReference>
<name>A0AAN7BCQ4_9PEZI</name>
<protein>
    <submittedName>
        <fullName evidence="5">Uncharacterized protein</fullName>
    </submittedName>
</protein>
<dbReference type="EMBL" id="MU865609">
    <property type="protein sequence ID" value="KAK4220956.1"/>
    <property type="molecule type" value="Genomic_DNA"/>
</dbReference>
<dbReference type="AlphaFoldDB" id="A0AAN7BCQ4"/>
<evidence type="ECO:0000256" key="1">
    <source>
        <dbReference type="ARBA" id="ARBA00008693"/>
    </source>
</evidence>
<organism evidence="5 6">
    <name type="scientific">Podospora fimiseda</name>
    <dbReference type="NCBI Taxonomy" id="252190"/>
    <lineage>
        <taxon>Eukaryota</taxon>
        <taxon>Fungi</taxon>
        <taxon>Dikarya</taxon>
        <taxon>Ascomycota</taxon>
        <taxon>Pezizomycotina</taxon>
        <taxon>Sordariomycetes</taxon>
        <taxon>Sordariomycetidae</taxon>
        <taxon>Sordariales</taxon>
        <taxon>Podosporaceae</taxon>
        <taxon>Podospora</taxon>
    </lineage>
</organism>
<keyword evidence="6" id="KW-1185">Reference proteome</keyword>
<accession>A0AAN7BCQ4</accession>
<evidence type="ECO:0000256" key="2">
    <source>
        <dbReference type="ARBA" id="ARBA00011748"/>
    </source>
</evidence>
<comment type="subunit">
    <text evidence="2">Homodimer; disulfide-linked.</text>
</comment>